<evidence type="ECO:0000256" key="11">
    <source>
        <dbReference type="ARBA" id="ARBA00023136"/>
    </source>
</evidence>
<dbReference type="InterPro" id="IPR054765">
    <property type="entry name" value="SLBB_dom"/>
</dbReference>
<dbReference type="GO" id="GO:0015288">
    <property type="term" value="F:porin activity"/>
    <property type="evidence" value="ECO:0007669"/>
    <property type="project" value="UniProtKB-KW"/>
</dbReference>
<keyword evidence="9" id="KW-0406">Ion transport</keyword>
<gene>
    <name evidence="18" type="ORF">EII21_01680</name>
</gene>
<dbReference type="PANTHER" id="PTHR33619">
    <property type="entry name" value="POLYSACCHARIDE EXPORT PROTEIN GFCE-RELATED"/>
    <property type="match status" value="1"/>
</dbReference>
<dbReference type="Gene3D" id="3.30.1950.10">
    <property type="entry name" value="wza like domain"/>
    <property type="match status" value="1"/>
</dbReference>
<evidence type="ECO:0000256" key="5">
    <source>
        <dbReference type="ARBA" id="ARBA00022597"/>
    </source>
</evidence>
<reference evidence="18 19" key="1">
    <citation type="submission" date="2018-11" db="EMBL/GenBank/DDBJ databases">
        <title>Genomes From Bacteria Associated with the Canine Oral Cavity: a Test Case for Automated Genome-Based Taxonomic Assignment.</title>
        <authorList>
            <person name="Coil D.A."/>
            <person name="Jospin G."/>
            <person name="Darling A.E."/>
            <person name="Wallis C."/>
            <person name="Davis I.J."/>
            <person name="Harris S."/>
            <person name="Eisen J.A."/>
            <person name="Holcombe L.J."/>
            <person name="O'Flynn C."/>
        </authorList>
    </citation>
    <scope>NUCLEOTIDE SEQUENCE [LARGE SCALE GENOMIC DNA]</scope>
    <source>
        <strain evidence="18 19">COT-280</strain>
    </source>
</reference>
<dbReference type="Proteomes" id="UP000269923">
    <property type="component" value="Unassembled WGS sequence"/>
</dbReference>
<evidence type="ECO:0000256" key="10">
    <source>
        <dbReference type="ARBA" id="ARBA00023114"/>
    </source>
</evidence>
<dbReference type="GO" id="GO:0046930">
    <property type="term" value="C:pore complex"/>
    <property type="evidence" value="ECO:0007669"/>
    <property type="project" value="UniProtKB-KW"/>
</dbReference>
<evidence type="ECO:0000256" key="1">
    <source>
        <dbReference type="ARBA" id="ARBA00004571"/>
    </source>
</evidence>
<comment type="caution">
    <text evidence="18">The sequence shown here is derived from an EMBL/GenBank/DDBJ whole genome shotgun (WGS) entry which is preliminary data.</text>
</comment>
<keyword evidence="6" id="KW-0812">Transmembrane</keyword>
<comment type="similarity">
    <text evidence="2">Belongs to the BexD/CtrA/VexA family.</text>
</comment>
<name>A0A3P2A6N9_9NEIS</name>
<keyword evidence="19" id="KW-1185">Reference proteome</keyword>
<dbReference type="Pfam" id="PF18412">
    <property type="entry name" value="Wza_C"/>
    <property type="match status" value="1"/>
</dbReference>
<sequence>MKQNFILLGLTVCVLSACSHRGSLIPGSTVNTHNKDVVVVGNAAEADLNRQAAVYPITFALLEQMRPSRARPRSNPALENLKKQYSYKIGSGDVLSVKVWNQPDLNAFSGGSASGKQATQGTWVDESGHIFYPLAGKIPVRGKTLAQVRQLLTDRLQRYIKEPQVDVNIAEFRSQNISVSGAVKQNGNFPLTNVPLTLVDAVALAGGFTDKADPDRIKWTHRGRDYTVSLNDIVERGDLAQNRLLADGDIIHVPTRDNVPVYVMGEVGKQSVLTIGSNGLSLTEALAQSSGMNQNIANATGVFVIRNQRGAADGKNIHVYQLNLQDATAYAMGTQFALKPQDVVYVTAAPVARWNRVLSQIMPSVNSVLLLRNIF</sequence>
<evidence type="ECO:0000256" key="7">
    <source>
        <dbReference type="ARBA" id="ARBA00022729"/>
    </source>
</evidence>
<keyword evidence="13" id="KW-0998">Cell outer membrane</keyword>
<keyword evidence="7" id="KW-0732">Signal</keyword>
<accession>A0A3P2A6N9</accession>
<dbReference type="OrthoDB" id="9815244at2"/>
<dbReference type="InterPro" id="IPR040716">
    <property type="entry name" value="Wza_C"/>
</dbReference>
<dbReference type="GO" id="GO:0006811">
    <property type="term" value="P:monoatomic ion transport"/>
    <property type="evidence" value="ECO:0007669"/>
    <property type="project" value="UniProtKB-KW"/>
</dbReference>
<evidence type="ECO:0000259" key="16">
    <source>
        <dbReference type="Pfam" id="PF18412"/>
    </source>
</evidence>
<dbReference type="AlphaFoldDB" id="A0A3P2A6N9"/>
<dbReference type="GO" id="GO:0015159">
    <property type="term" value="F:polysaccharide transmembrane transporter activity"/>
    <property type="evidence" value="ECO:0007669"/>
    <property type="project" value="InterPro"/>
</dbReference>
<dbReference type="GO" id="GO:0009279">
    <property type="term" value="C:cell outer membrane"/>
    <property type="evidence" value="ECO:0007669"/>
    <property type="project" value="UniProtKB-SubCell"/>
</dbReference>
<keyword evidence="3" id="KW-0813">Transport</keyword>
<keyword evidence="12" id="KW-0564">Palmitate</keyword>
<protein>
    <submittedName>
        <fullName evidence="18">Polysaccharide export protein Wza</fullName>
    </submittedName>
</protein>
<feature type="domain" description="Outer-membrane lipoprotein Wza C-terminal" evidence="16">
    <location>
        <begin position="349"/>
        <end position="368"/>
    </location>
</feature>
<evidence type="ECO:0000313" key="18">
    <source>
        <dbReference type="EMBL" id="RRD91132.1"/>
    </source>
</evidence>
<evidence type="ECO:0000256" key="12">
    <source>
        <dbReference type="ARBA" id="ARBA00023139"/>
    </source>
</evidence>
<dbReference type="InterPro" id="IPR003715">
    <property type="entry name" value="Poly_export_N"/>
</dbReference>
<evidence type="ECO:0000259" key="15">
    <source>
        <dbReference type="Pfam" id="PF02563"/>
    </source>
</evidence>
<dbReference type="PROSITE" id="PS51257">
    <property type="entry name" value="PROKAR_LIPOPROTEIN"/>
    <property type="match status" value="1"/>
</dbReference>
<keyword evidence="5" id="KW-0762">Sugar transport</keyword>
<evidence type="ECO:0000256" key="2">
    <source>
        <dbReference type="ARBA" id="ARBA00009450"/>
    </source>
</evidence>
<dbReference type="Gene3D" id="3.10.560.10">
    <property type="entry name" value="Outer membrane lipoprotein wza domain like"/>
    <property type="match status" value="2"/>
</dbReference>
<keyword evidence="8" id="KW-0625">Polysaccharide transport</keyword>
<proteinExistence type="inferred from homology"/>
<evidence type="ECO:0000313" key="19">
    <source>
        <dbReference type="Proteomes" id="UP000269923"/>
    </source>
</evidence>
<dbReference type="Pfam" id="PF02563">
    <property type="entry name" value="Poly_export"/>
    <property type="match status" value="1"/>
</dbReference>
<dbReference type="EMBL" id="RQYC01000002">
    <property type="protein sequence ID" value="RRD91132.1"/>
    <property type="molecule type" value="Genomic_DNA"/>
</dbReference>
<feature type="domain" description="Polysaccharide export protein N-terminal" evidence="15">
    <location>
        <begin position="83"/>
        <end position="169"/>
    </location>
</feature>
<dbReference type="PANTHER" id="PTHR33619:SF3">
    <property type="entry name" value="POLYSACCHARIDE EXPORT PROTEIN GFCE-RELATED"/>
    <property type="match status" value="1"/>
</dbReference>
<keyword evidence="11" id="KW-0472">Membrane</keyword>
<evidence type="ECO:0000256" key="8">
    <source>
        <dbReference type="ARBA" id="ARBA00023047"/>
    </source>
</evidence>
<organism evidence="18 19">
    <name type="scientific">Conchiformibius steedae</name>
    <dbReference type="NCBI Taxonomy" id="153493"/>
    <lineage>
        <taxon>Bacteria</taxon>
        <taxon>Pseudomonadati</taxon>
        <taxon>Pseudomonadota</taxon>
        <taxon>Betaproteobacteria</taxon>
        <taxon>Neisseriales</taxon>
        <taxon>Neisseriaceae</taxon>
        <taxon>Conchiformibius</taxon>
    </lineage>
</organism>
<feature type="domain" description="SLBB" evidence="17">
    <location>
        <begin position="175"/>
        <end position="253"/>
    </location>
</feature>
<dbReference type="InterPro" id="IPR049712">
    <property type="entry name" value="Poly_export"/>
</dbReference>
<feature type="domain" description="SLBB" evidence="17">
    <location>
        <begin position="261"/>
        <end position="346"/>
    </location>
</feature>
<keyword evidence="14" id="KW-0449">Lipoprotein</keyword>
<dbReference type="Pfam" id="PF22461">
    <property type="entry name" value="SLBB_2"/>
    <property type="match status" value="2"/>
</dbReference>
<dbReference type="STRING" id="1121352.GCA_000620925_00346"/>
<comment type="subcellular location">
    <subcellularLocation>
        <location evidence="1">Cell outer membrane</location>
        <topology evidence="1">Multi-pass membrane protein</topology>
    </subcellularLocation>
</comment>
<keyword evidence="10" id="KW-0626">Porin</keyword>
<evidence type="ECO:0000256" key="6">
    <source>
        <dbReference type="ARBA" id="ARBA00022692"/>
    </source>
</evidence>
<dbReference type="RefSeq" id="WP_124793948.1">
    <property type="nucleotide sequence ID" value="NZ_RQYC01000002.1"/>
</dbReference>
<evidence type="ECO:0000259" key="17">
    <source>
        <dbReference type="Pfam" id="PF22461"/>
    </source>
</evidence>
<evidence type="ECO:0000256" key="4">
    <source>
        <dbReference type="ARBA" id="ARBA00022452"/>
    </source>
</evidence>
<dbReference type="NCBIfam" id="NF011658">
    <property type="entry name" value="PRK15078.1"/>
    <property type="match status" value="1"/>
</dbReference>
<evidence type="ECO:0000256" key="9">
    <source>
        <dbReference type="ARBA" id="ARBA00023065"/>
    </source>
</evidence>
<keyword evidence="4" id="KW-1134">Transmembrane beta strand</keyword>
<dbReference type="Gene3D" id="1.20.5.70">
    <property type="match status" value="1"/>
</dbReference>
<evidence type="ECO:0000256" key="3">
    <source>
        <dbReference type="ARBA" id="ARBA00022448"/>
    </source>
</evidence>
<evidence type="ECO:0000256" key="14">
    <source>
        <dbReference type="ARBA" id="ARBA00023288"/>
    </source>
</evidence>
<evidence type="ECO:0000256" key="13">
    <source>
        <dbReference type="ARBA" id="ARBA00023237"/>
    </source>
</evidence>